<keyword evidence="3" id="KW-0472">Membrane</keyword>
<evidence type="ECO:0000259" key="4">
    <source>
        <dbReference type="PROSITE" id="PS50887"/>
    </source>
</evidence>
<dbReference type="PROSITE" id="PS50887">
    <property type="entry name" value="GGDEF"/>
    <property type="match status" value="1"/>
</dbReference>
<dbReference type="InterPro" id="IPR043128">
    <property type="entry name" value="Rev_trsase/Diguanyl_cyclase"/>
</dbReference>
<dbReference type="GO" id="GO:0052621">
    <property type="term" value="F:diguanylate cyclase activity"/>
    <property type="evidence" value="ECO:0007669"/>
    <property type="project" value="UniProtKB-EC"/>
</dbReference>
<dbReference type="CDD" id="cd01949">
    <property type="entry name" value="GGDEF"/>
    <property type="match status" value="1"/>
</dbReference>
<dbReference type="InterPro" id="IPR029787">
    <property type="entry name" value="Nucleotide_cyclase"/>
</dbReference>
<gene>
    <name evidence="5" type="ORF">FJR03_02765</name>
</gene>
<dbReference type="SUPFAM" id="SSF55073">
    <property type="entry name" value="Nucleotide cyclase"/>
    <property type="match status" value="1"/>
</dbReference>
<dbReference type="AlphaFoldDB" id="A0A7M1ATH4"/>
<evidence type="ECO:0000313" key="5">
    <source>
        <dbReference type="EMBL" id="QOP40719.1"/>
    </source>
</evidence>
<dbReference type="Gene3D" id="3.30.70.270">
    <property type="match status" value="1"/>
</dbReference>
<dbReference type="RefSeq" id="WP_193114141.1">
    <property type="nucleotide sequence ID" value="NZ_CP041165.1"/>
</dbReference>
<dbReference type="InterPro" id="IPR000160">
    <property type="entry name" value="GGDEF_dom"/>
</dbReference>
<dbReference type="Gene3D" id="3.30.450.20">
    <property type="entry name" value="PAS domain"/>
    <property type="match status" value="2"/>
</dbReference>
<comment type="catalytic activity">
    <reaction evidence="2">
        <text>2 GTP = 3',3'-c-di-GMP + 2 diphosphate</text>
        <dbReference type="Rhea" id="RHEA:24898"/>
        <dbReference type="ChEBI" id="CHEBI:33019"/>
        <dbReference type="ChEBI" id="CHEBI:37565"/>
        <dbReference type="ChEBI" id="CHEBI:58805"/>
        <dbReference type="EC" id="2.7.7.65"/>
    </reaction>
</comment>
<keyword evidence="3" id="KW-1133">Transmembrane helix</keyword>
<dbReference type="FunFam" id="3.30.70.270:FF:000001">
    <property type="entry name" value="Diguanylate cyclase domain protein"/>
    <property type="match status" value="1"/>
</dbReference>
<accession>A0A7M1ATH4</accession>
<sequence length="479" mass="56079">MKKTNSFKILFVVSGLLLVLSISLTLINYAISLNSVQKDLATRSLPLSVDNIYTEIQTHIIEPSLISSMMATDTFVKDWLRNEENNTEKIRSYLETIRNKYGLFVTFLVSERTQNYYTHKGFLEKLDQNKTDNRWYFEFKDSAEEHEINLDYNENIDNSLMMFINYKIYDSKYHFLGATGIGHKISYIDSMLKRFHEEYKFKVCFLSEDGKVVLAQRSVEHIKNLNEDPEWFGKRDEILSPISKVFHYKRDGNEYLLKTKYIPELHLYLLVEAKIDDFIQNVNQAFYFNLSISLLFTFVVAVIILITIKNYNQRLSFMAEHDALTELYNRRFFEDRMEHLYQLSKRTKEPLSLLFLDLDDFKQINDKLGHHTGDKVLKRIAEILKLYIRQTDIVSRWGGEEFIIGLINSNAQNAKDIAEKLRLMIESDLVLQQLVQANVTASFGVTQCKEDEALEHTIARVDNAMYEAKKEGKNKVSSI</sequence>
<dbReference type="SMART" id="SM00267">
    <property type="entry name" value="GGDEF"/>
    <property type="match status" value="1"/>
</dbReference>
<evidence type="ECO:0000256" key="3">
    <source>
        <dbReference type="SAM" id="Phobius"/>
    </source>
</evidence>
<dbReference type="KEGG" id="smax:FJR03_02765"/>
<dbReference type="Pfam" id="PF00990">
    <property type="entry name" value="GGDEF"/>
    <property type="match status" value="1"/>
</dbReference>
<proteinExistence type="predicted"/>
<reference evidence="5 6" key="1">
    <citation type="submission" date="2019-06" db="EMBL/GenBank/DDBJ databases">
        <title>Sulfurimonas gotlandica sp. nov., a chemoautotrophic and psychrotolerant epsilonproteobacterium isolated from a pelagic redoxcline, and an emended description of the genus Sulfurimonas.</title>
        <authorList>
            <person name="Wang S."/>
            <person name="Jiang L."/>
            <person name="Shao Z."/>
        </authorList>
    </citation>
    <scope>NUCLEOTIDE SEQUENCE [LARGE SCALE GENOMIC DNA]</scope>
    <source>
        <strain evidence="5 6">B2</strain>
    </source>
</reference>
<dbReference type="Proteomes" id="UP000593910">
    <property type="component" value="Chromosome"/>
</dbReference>
<keyword evidence="6" id="KW-1185">Reference proteome</keyword>
<name>A0A7M1ATH4_9BACT</name>
<protein>
    <recommendedName>
        <fullName evidence="1">diguanylate cyclase</fullName>
        <ecNumber evidence="1">2.7.7.65</ecNumber>
    </recommendedName>
</protein>
<dbReference type="InterPro" id="IPR050469">
    <property type="entry name" value="Diguanylate_Cyclase"/>
</dbReference>
<feature type="transmembrane region" description="Helical" evidence="3">
    <location>
        <begin position="286"/>
        <end position="308"/>
    </location>
</feature>
<keyword evidence="3" id="KW-0812">Transmembrane</keyword>
<evidence type="ECO:0000313" key="6">
    <source>
        <dbReference type="Proteomes" id="UP000593910"/>
    </source>
</evidence>
<organism evidence="5 6">
    <name type="scientific">Sulfurimonas marina</name>
    <dbReference type="NCBI Taxonomy" id="2590551"/>
    <lineage>
        <taxon>Bacteria</taxon>
        <taxon>Pseudomonadati</taxon>
        <taxon>Campylobacterota</taxon>
        <taxon>Epsilonproteobacteria</taxon>
        <taxon>Campylobacterales</taxon>
        <taxon>Sulfurimonadaceae</taxon>
        <taxon>Sulfurimonas</taxon>
    </lineage>
</organism>
<dbReference type="NCBIfam" id="TIGR00254">
    <property type="entry name" value="GGDEF"/>
    <property type="match status" value="1"/>
</dbReference>
<evidence type="ECO:0000256" key="1">
    <source>
        <dbReference type="ARBA" id="ARBA00012528"/>
    </source>
</evidence>
<evidence type="ECO:0000256" key="2">
    <source>
        <dbReference type="ARBA" id="ARBA00034247"/>
    </source>
</evidence>
<dbReference type="EMBL" id="CP041165">
    <property type="protein sequence ID" value="QOP40719.1"/>
    <property type="molecule type" value="Genomic_DNA"/>
</dbReference>
<feature type="domain" description="GGDEF" evidence="4">
    <location>
        <begin position="349"/>
        <end position="479"/>
    </location>
</feature>
<dbReference type="PANTHER" id="PTHR45138">
    <property type="entry name" value="REGULATORY COMPONENTS OF SENSORY TRANSDUCTION SYSTEM"/>
    <property type="match status" value="1"/>
</dbReference>
<dbReference type="PANTHER" id="PTHR45138:SF9">
    <property type="entry name" value="DIGUANYLATE CYCLASE DGCM-RELATED"/>
    <property type="match status" value="1"/>
</dbReference>
<dbReference type="EC" id="2.7.7.65" evidence="1"/>